<evidence type="ECO:0000256" key="6">
    <source>
        <dbReference type="ARBA" id="ARBA00023053"/>
    </source>
</evidence>
<dbReference type="PANTHER" id="PTHR10110">
    <property type="entry name" value="SODIUM/HYDROGEN EXCHANGER"/>
    <property type="match status" value="1"/>
</dbReference>
<dbReference type="Pfam" id="PF00999">
    <property type="entry name" value="Na_H_Exchanger"/>
    <property type="match status" value="1"/>
</dbReference>
<dbReference type="EMBL" id="JBHSJF010000008">
    <property type="protein sequence ID" value="MFC5069723.1"/>
    <property type="molecule type" value="Genomic_DNA"/>
</dbReference>
<feature type="transmembrane region" description="Helical" evidence="10">
    <location>
        <begin position="207"/>
        <end position="226"/>
    </location>
</feature>
<feature type="transmembrane region" description="Helical" evidence="10">
    <location>
        <begin position="82"/>
        <end position="104"/>
    </location>
</feature>
<evidence type="ECO:0000256" key="9">
    <source>
        <dbReference type="ARBA" id="ARBA00023201"/>
    </source>
</evidence>
<evidence type="ECO:0000313" key="13">
    <source>
        <dbReference type="Proteomes" id="UP001595796"/>
    </source>
</evidence>
<dbReference type="Gene3D" id="6.10.140.1330">
    <property type="match status" value="1"/>
</dbReference>
<feature type="transmembrane region" description="Helical" evidence="10">
    <location>
        <begin position="259"/>
        <end position="282"/>
    </location>
</feature>
<evidence type="ECO:0000256" key="8">
    <source>
        <dbReference type="ARBA" id="ARBA00023136"/>
    </source>
</evidence>
<dbReference type="RefSeq" id="WP_114956262.1">
    <property type="nucleotide sequence ID" value="NZ_JBHSJF010000008.1"/>
</dbReference>
<evidence type="ECO:0000256" key="10">
    <source>
        <dbReference type="SAM" id="Phobius"/>
    </source>
</evidence>
<feature type="transmembrane region" description="Helical" evidence="10">
    <location>
        <begin position="302"/>
        <end position="325"/>
    </location>
</feature>
<evidence type="ECO:0000313" key="12">
    <source>
        <dbReference type="EMBL" id="MFC5069723.1"/>
    </source>
</evidence>
<keyword evidence="13" id="KW-1185">Reference proteome</keyword>
<feature type="transmembrane region" description="Helical" evidence="10">
    <location>
        <begin position="177"/>
        <end position="200"/>
    </location>
</feature>
<feature type="transmembrane region" description="Helical" evidence="10">
    <location>
        <begin position="375"/>
        <end position="396"/>
    </location>
</feature>
<dbReference type="InterPro" id="IPR006153">
    <property type="entry name" value="Cation/H_exchanger_TM"/>
</dbReference>
<keyword evidence="9" id="KW-0739">Sodium transport</keyword>
<comment type="subcellular location">
    <subcellularLocation>
        <location evidence="1">Cell membrane</location>
        <topology evidence="1">Multi-pass membrane protein</topology>
    </subcellularLocation>
</comment>
<feature type="transmembrane region" description="Helical" evidence="10">
    <location>
        <begin position="345"/>
        <end position="363"/>
    </location>
</feature>
<keyword evidence="2" id="KW-0813">Transport</keyword>
<evidence type="ECO:0000259" key="11">
    <source>
        <dbReference type="Pfam" id="PF00999"/>
    </source>
</evidence>
<feature type="domain" description="Cation/H+ exchanger transmembrane" evidence="11">
    <location>
        <begin position="11"/>
        <end position="397"/>
    </location>
</feature>
<evidence type="ECO:0000256" key="3">
    <source>
        <dbReference type="ARBA" id="ARBA00022475"/>
    </source>
</evidence>
<evidence type="ECO:0000256" key="7">
    <source>
        <dbReference type="ARBA" id="ARBA00023065"/>
    </source>
</evidence>
<evidence type="ECO:0000256" key="5">
    <source>
        <dbReference type="ARBA" id="ARBA00022989"/>
    </source>
</evidence>
<evidence type="ECO:0000256" key="4">
    <source>
        <dbReference type="ARBA" id="ARBA00022692"/>
    </source>
</evidence>
<feature type="transmembrane region" description="Helical" evidence="10">
    <location>
        <begin position="154"/>
        <end position="171"/>
    </location>
</feature>
<keyword evidence="7" id="KW-0406">Ion transport</keyword>
<sequence length="513" mass="55158">MALFESTIILLLIAVALLQVARWMNVPYATMLAVTGAAVAAVPGTPQVTIEPHLALALFIAPALLSAAFDQSPRDLVRNWRPLFSLAFIAVLLTTAVVAVIGWSLAGLPIAAAIALGAIVSPPDAAAAAAIFGKLDLPHRVLTILRGESLLNDASALLIFNAALAFAAATPESPVSLVPTLLISVPGGVIFGVLVARIYLRLAPFTAGTLGATILQFSTTFAVWLIAERLHLSAILAVVAYAMTLAHTAPRLARTRDRILAYSVWDAAVFILNVLAFMLMGLQARTIFERLPHSEFWNAVGFALLILAVIIIVRLVWVLTIRWLVARIDDGAQDFAVSSKRESVLIGWCGMRGLVTLATAFALPDNFPGRDLIVLTAFTVVIGTLVIQGLTVDFLIRKLGLAGDDTSVDVSRGRVLMLDAALRALDGKAGPSAEAVRHEYQAKRKIAQDPDDPQGVTEQDQLRLRAIAAQRKVLLDIRQKGEISDEAFYRLEEELDWAELDASAQDRLKIVEG</sequence>
<feature type="transmembrane region" description="Helical" evidence="10">
    <location>
        <begin position="52"/>
        <end position="70"/>
    </location>
</feature>
<dbReference type="PANTHER" id="PTHR10110:SF86">
    <property type="entry name" value="SODIUM_HYDROGEN EXCHANGER 7"/>
    <property type="match status" value="1"/>
</dbReference>
<protein>
    <submittedName>
        <fullName evidence="12">Cation:proton antiporter</fullName>
    </submittedName>
</protein>
<accession>A0ABV9Z749</accession>
<gene>
    <name evidence="12" type="ORF">ACFPFW_17045</name>
</gene>
<comment type="caution">
    <text evidence="12">The sequence shown here is derived from an EMBL/GenBank/DDBJ whole genome shotgun (WGS) entry which is preliminary data.</text>
</comment>
<keyword evidence="4 10" id="KW-0812">Transmembrane</keyword>
<name>A0ABV9Z749_9HYPH</name>
<reference evidence="13" key="1">
    <citation type="journal article" date="2019" name="Int. J. Syst. Evol. Microbiol.">
        <title>The Global Catalogue of Microorganisms (GCM) 10K type strain sequencing project: providing services to taxonomists for standard genome sequencing and annotation.</title>
        <authorList>
            <consortium name="The Broad Institute Genomics Platform"/>
            <consortium name="The Broad Institute Genome Sequencing Center for Infectious Disease"/>
            <person name="Wu L."/>
            <person name="Ma J."/>
        </authorList>
    </citation>
    <scope>NUCLEOTIDE SEQUENCE [LARGE SCALE GENOMIC DNA]</scope>
    <source>
        <strain evidence="13">CGMCC 1.16444</strain>
    </source>
</reference>
<keyword evidence="6" id="KW-0915">Sodium</keyword>
<evidence type="ECO:0000256" key="2">
    <source>
        <dbReference type="ARBA" id="ARBA00022448"/>
    </source>
</evidence>
<dbReference type="InterPro" id="IPR018422">
    <property type="entry name" value="Cation/H_exchanger_CPA1"/>
</dbReference>
<evidence type="ECO:0000256" key="1">
    <source>
        <dbReference type="ARBA" id="ARBA00004651"/>
    </source>
</evidence>
<organism evidence="12 13">
    <name type="scientific">Flaviflagellibacter deserti</name>
    <dbReference type="NCBI Taxonomy" id="2267266"/>
    <lineage>
        <taxon>Bacteria</taxon>
        <taxon>Pseudomonadati</taxon>
        <taxon>Pseudomonadota</taxon>
        <taxon>Alphaproteobacteria</taxon>
        <taxon>Hyphomicrobiales</taxon>
        <taxon>Flaviflagellibacter</taxon>
    </lineage>
</organism>
<keyword evidence="5 10" id="KW-1133">Transmembrane helix</keyword>
<dbReference type="Proteomes" id="UP001595796">
    <property type="component" value="Unassembled WGS sequence"/>
</dbReference>
<feature type="transmembrane region" description="Helical" evidence="10">
    <location>
        <begin position="232"/>
        <end position="252"/>
    </location>
</feature>
<proteinExistence type="predicted"/>
<keyword evidence="8 10" id="KW-0472">Membrane</keyword>
<keyword evidence="3" id="KW-1003">Cell membrane</keyword>
<feature type="transmembrane region" description="Helical" evidence="10">
    <location>
        <begin position="110"/>
        <end position="133"/>
    </location>
</feature>